<dbReference type="SMART" id="SM00128">
    <property type="entry name" value="IPPc"/>
    <property type="match status" value="1"/>
</dbReference>
<organism evidence="4 5">
    <name type="scientific">Tetradesmus obliquus</name>
    <name type="common">Green alga</name>
    <name type="synonym">Acutodesmus obliquus</name>
    <dbReference type="NCBI Taxonomy" id="3088"/>
    <lineage>
        <taxon>Eukaryota</taxon>
        <taxon>Viridiplantae</taxon>
        <taxon>Chlorophyta</taxon>
        <taxon>core chlorophytes</taxon>
        <taxon>Chlorophyceae</taxon>
        <taxon>CS clade</taxon>
        <taxon>Sphaeropleales</taxon>
        <taxon>Scenedesmaceae</taxon>
        <taxon>Tetradesmus</taxon>
    </lineage>
</organism>
<evidence type="ECO:0000256" key="1">
    <source>
        <dbReference type="ARBA" id="ARBA00010768"/>
    </source>
</evidence>
<dbReference type="InterPro" id="IPR046985">
    <property type="entry name" value="IP5"/>
</dbReference>
<sequence length="871" mass="92205">MYTASSWEAEAWHSPQCCLPPILSRRKAGSCCEDSQGGVPAAGKDVSQHDGEPVVSVSIVQHAKGSLAAGAACSSGQQQQQLAQAAGVKVQHAPGPWQQQVQLEQLLPPGVWSNAPSQQQQHNSGQEWPRQQQGPAVTQQSQQPQAHPDEGRSSMRVSWQPELPGALGDADADGGPWAERGAAAGTQHTSQPRHSSAQGMPRNSNSSPDLVLYASSSSCPGSATPPHAQQPAGSSSTKSRLGRATGEQPGRSATNTPRGEAAAAEAAAELRVPSCSEATAAEPGWGNGAASWMMHRASTSCSLAGDGLGQRLRIHIATFNMGGKVPAALPPGMLGQQQQQQQQQQEPEQQGQQVDLYVLATQESGSISEWERLLAASLPPDGGYERIAWQSLRAIHLVLFASKRFRRQVLSIRGSAVATGIGNLVGNKGAVALSVQLPDYRLLFIGSHFAAHDNKVERRNADFSRIKAGLFNSSSSSSLAELGASGGTFAASSGARTPGLGGTLQQGGQADADGIRRGSRSQGCRAELLGGNASLNSSSMRQTGSPRSPMVGWLSGVWDAAGSQQAGSWQDGSCGSASASPGSGFVVAAQQDSVCSCSEVCNLRAASCPPCRNHFSEQLAVLPAVKTGTASLKGRPSITPACSAPDATLSPRSADYGQAASQYSAGGDSGSVRFERQREASFVEELQQQLNTFKSFVFRRTSANLLGSRSMGTADATADHDVVFWVGDLNYRINGNSRAVGYLLRSRLHEVLHANDQLRLQQKKGRVFQGFQEGKIHFPPTFKFNPGTSQYSEQRVPSWTDRILWKVRAPAPWEEEAVAASVTQTYYSSVPEVTSSDHKPVVAGFEVQLTAAELPCVEAEQRSMRSRCTIM</sequence>
<dbReference type="PANTHER" id="PTHR11200">
    <property type="entry name" value="INOSITOL 5-PHOSPHATASE"/>
    <property type="match status" value="1"/>
</dbReference>
<dbReference type="Proteomes" id="UP000256970">
    <property type="component" value="Unassembled WGS sequence"/>
</dbReference>
<dbReference type="Pfam" id="PF22669">
    <property type="entry name" value="Exo_endo_phos2"/>
    <property type="match status" value="2"/>
</dbReference>
<gene>
    <name evidence="4" type="ORF">BQ4739_LOCUS4731</name>
</gene>
<accession>A0A383VHJ3</accession>
<dbReference type="PANTHER" id="PTHR11200:SF300">
    <property type="entry name" value="TYPE II INOSITOL 1,4,5-TRISPHOSPHATE 5-PHOSPHATASE"/>
    <property type="match status" value="1"/>
</dbReference>
<evidence type="ECO:0000259" key="3">
    <source>
        <dbReference type="SMART" id="SM00128"/>
    </source>
</evidence>
<dbReference type="AlphaFoldDB" id="A0A383VHJ3"/>
<proteinExistence type="inferred from homology"/>
<evidence type="ECO:0000256" key="2">
    <source>
        <dbReference type="SAM" id="MobiDB-lite"/>
    </source>
</evidence>
<feature type="compositionally biased region" description="Low complexity" evidence="2">
    <location>
        <begin position="163"/>
        <end position="176"/>
    </location>
</feature>
<reference evidence="4 5" key="1">
    <citation type="submission" date="2016-10" db="EMBL/GenBank/DDBJ databases">
        <authorList>
            <person name="Cai Z."/>
        </authorList>
    </citation>
    <scope>NUCLEOTIDE SEQUENCE [LARGE SCALE GENOMIC DNA]</scope>
</reference>
<keyword evidence="5" id="KW-1185">Reference proteome</keyword>
<dbReference type="STRING" id="3088.A0A383VHJ3"/>
<dbReference type="GO" id="GO:0004439">
    <property type="term" value="F:phosphatidylinositol-4,5-bisphosphate 5-phosphatase activity"/>
    <property type="evidence" value="ECO:0007669"/>
    <property type="project" value="TreeGrafter"/>
</dbReference>
<feature type="compositionally biased region" description="Polar residues" evidence="2">
    <location>
        <begin position="114"/>
        <end position="145"/>
    </location>
</feature>
<evidence type="ECO:0000313" key="5">
    <source>
        <dbReference type="Proteomes" id="UP000256970"/>
    </source>
</evidence>
<protein>
    <recommendedName>
        <fullName evidence="3">Inositol polyphosphate-related phosphatase domain-containing protein</fullName>
    </recommendedName>
</protein>
<dbReference type="EMBL" id="FNXT01000377">
    <property type="protein sequence ID" value="SZX64212.1"/>
    <property type="molecule type" value="Genomic_DNA"/>
</dbReference>
<name>A0A383VHJ3_TETOB</name>
<feature type="region of interest" description="Disordered" evidence="2">
    <location>
        <begin position="496"/>
        <end position="517"/>
    </location>
</feature>
<evidence type="ECO:0000313" key="4">
    <source>
        <dbReference type="EMBL" id="SZX64212.1"/>
    </source>
</evidence>
<feature type="region of interest" description="Disordered" evidence="2">
    <location>
        <begin position="30"/>
        <end position="49"/>
    </location>
</feature>
<dbReference type="Gene3D" id="3.60.10.10">
    <property type="entry name" value="Endonuclease/exonuclease/phosphatase"/>
    <property type="match status" value="2"/>
</dbReference>
<comment type="similarity">
    <text evidence="1">Belongs to the inositol polyphosphate 5-phosphatase family.</text>
</comment>
<dbReference type="InterPro" id="IPR036691">
    <property type="entry name" value="Endo/exonu/phosph_ase_sf"/>
</dbReference>
<dbReference type="InterPro" id="IPR000300">
    <property type="entry name" value="IPPc"/>
</dbReference>
<feature type="compositionally biased region" description="Polar residues" evidence="2">
    <location>
        <begin position="186"/>
        <end position="221"/>
    </location>
</feature>
<feature type="compositionally biased region" description="Low complexity" evidence="2">
    <location>
        <begin position="335"/>
        <end position="351"/>
    </location>
</feature>
<dbReference type="GO" id="GO:0046856">
    <property type="term" value="P:phosphatidylinositol dephosphorylation"/>
    <property type="evidence" value="ECO:0007669"/>
    <property type="project" value="InterPro"/>
</dbReference>
<dbReference type="SUPFAM" id="SSF56219">
    <property type="entry name" value="DNase I-like"/>
    <property type="match status" value="2"/>
</dbReference>
<feature type="region of interest" description="Disordered" evidence="2">
    <location>
        <begin position="327"/>
        <end position="351"/>
    </location>
</feature>
<feature type="region of interest" description="Disordered" evidence="2">
    <location>
        <begin position="110"/>
        <end position="268"/>
    </location>
</feature>
<feature type="domain" description="Inositol polyphosphate-related phosphatase" evidence="3">
    <location>
        <begin position="310"/>
        <end position="853"/>
    </location>
</feature>